<dbReference type="EMBL" id="JBHLUN010000001">
    <property type="protein sequence ID" value="MFC0406865.1"/>
    <property type="molecule type" value="Genomic_DNA"/>
</dbReference>
<proteinExistence type="inferred from homology"/>
<protein>
    <recommendedName>
        <fullName evidence="3 6">Coenzyme PQQ synthesis protein B</fullName>
    </recommendedName>
    <alternativeName>
        <fullName evidence="6">Pyrroloquinoline quinone biosynthesis protein B</fullName>
    </alternativeName>
</protein>
<dbReference type="InterPro" id="IPR011842">
    <property type="entry name" value="PQQ_synth_PqqB"/>
</dbReference>
<evidence type="ECO:0000256" key="2">
    <source>
        <dbReference type="ARBA" id="ARBA00008481"/>
    </source>
</evidence>
<dbReference type="Pfam" id="PF12706">
    <property type="entry name" value="Lactamase_B_2"/>
    <property type="match status" value="1"/>
</dbReference>
<evidence type="ECO:0000256" key="3">
    <source>
        <dbReference type="ARBA" id="ARBA00015084"/>
    </source>
</evidence>
<dbReference type="Proteomes" id="UP001589865">
    <property type="component" value="Unassembled WGS sequence"/>
</dbReference>
<keyword evidence="9" id="KW-1185">Reference proteome</keyword>
<dbReference type="SUPFAM" id="SSF56281">
    <property type="entry name" value="Metallo-hydrolase/oxidoreductase"/>
    <property type="match status" value="1"/>
</dbReference>
<feature type="domain" description="Metallo-beta-lactamase" evidence="7">
    <location>
        <begin position="52"/>
        <end position="276"/>
    </location>
</feature>
<evidence type="ECO:0000259" key="7">
    <source>
        <dbReference type="Pfam" id="PF12706"/>
    </source>
</evidence>
<dbReference type="RefSeq" id="WP_377042552.1">
    <property type="nucleotide sequence ID" value="NZ_JBHLUN010000001.1"/>
</dbReference>
<evidence type="ECO:0000313" key="9">
    <source>
        <dbReference type="Proteomes" id="UP001589865"/>
    </source>
</evidence>
<sequence length="310" mass="33084">MIRAVVLGAAAGGGFPQWNSNAPACNRARAGDPAALPRHQASIAVSADNRSWYVLNASPDLRQQIAENRCLHPREGLRSTPISGVLLTGGEVDTVTGLLTLRERQPLRLLATAEVHALLDANPIFEALNRDTVPREVVPLHSWFPLRDADGGETGLSAMLFPVPGKVPLYMEPAADGTLALDAEDGGTVGVAISDGRERMFYIPGCAAMTPALSERLRNARLVLFDGTLWRDDEMIRAGLGPKTGQRMGHISAEGPAGSLRAFAELGVARKVFIHINNSNPVLLDDSPERAAALAAGWEVAHDGMELTLE</sequence>
<reference evidence="8 9" key="1">
    <citation type="submission" date="2024-09" db="EMBL/GenBank/DDBJ databases">
        <authorList>
            <person name="Sun Q."/>
            <person name="Mori K."/>
        </authorList>
    </citation>
    <scope>NUCLEOTIDE SEQUENCE [LARGE SCALE GENOMIC DNA]</scope>
    <source>
        <strain evidence="8 9">TBRC 5777</strain>
    </source>
</reference>
<dbReference type="HAMAP" id="MF_00653">
    <property type="entry name" value="PQQ_syn_PqqB"/>
    <property type="match status" value="1"/>
</dbReference>
<accession>A0ABV6JN05</accession>
<organism evidence="8 9">
    <name type="scientific">Roseomonas elaeocarpi</name>
    <dbReference type="NCBI Taxonomy" id="907779"/>
    <lineage>
        <taxon>Bacteria</taxon>
        <taxon>Pseudomonadati</taxon>
        <taxon>Pseudomonadota</taxon>
        <taxon>Alphaproteobacteria</taxon>
        <taxon>Acetobacterales</taxon>
        <taxon>Roseomonadaceae</taxon>
        <taxon>Roseomonas</taxon>
    </lineage>
</organism>
<evidence type="ECO:0000256" key="5">
    <source>
        <dbReference type="ARBA" id="ARBA00022905"/>
    </source>
</evidence>
<dbReference type="InterPro" id="IPR036866">
    <property type="entry name" value="RibonucZ/Hydroxyglut_hydro"/>
</dbReference>
<evidence type="ECO:0000256" key="1">
    <source>
        <dbReference type="ARBA" id="ARBA00004886"/>
    </source>
</evidence>
<comment type="function">
    <text evidence="6">May be involved in the transport of PQQ or its precursor to the periplasm.</text>
</comment>
<keyword evidence="5 6" id="KW-0884">PQQ biosynthesis</keyword>
<keyword evidence="4 6" id="KW-0813">Transport</keyword>
<comment type="caution">
    <text evidence="8">The sequence shown here is derived from an EMBL/GenBank/DDBJ whole genome shotgun (WGS) entry which is preliminary data.</text>
</comment>
<dbReference type="InterPro" id="IPR001279">
    <property type="entry name" value="Metallo-B-lactamas"/>
</dbReference>
<dbReference type="NCBIfam" id="TIGR02108">
    <property type="entry name" value="PQQ_syn_pqqB"/>
    <property type="match status" value="1"/>
</dbReference>
<comment type="pathway">
    <text evidence="1 6">Cofactor biosynthesis; pyrroloquinoline quinone biosynthesis.</text>
</comment>
<dbReference type="Gene3D" id="3.60.15.10">
    <property type="entry name" value="Ribonuclease Z/Hydroxyacylglutathione hydrolase-like"/>
    <property type="match status" value="1"/>
</dbReference>
<gene>
    <name evidence="6 8" type="primary">pqqB</name>
    <name evidence="8" type="ORF">ACFFGY_01305</name>
</gene>
<evidence type="ECO:0000256" key="4">
    <source>
        <dbReference type="ARBA" id="ARBA00022448"/>
    </source>
</evidence>
<evidence type="ECO:0000256" key="6">
    <source>
        <dbReference type="HAMAP-Rule" id="MF_00653"/>
    </source>
</evidence>
<name>A0ABV6JN05_9PROT</name>
<evidence type="ECO:0000313" key="8">
    <source>
        <dbReference type="EMBL" id="MFC0406865.1"/>
    </source>
</evidence>
<comment type="similarity">
    <text evidence="2 6">Belongs to the PqqB family.</text>
</comment>